<dbReference type="PRINTS" id="PR00364">
    <property type="entry name" value="DISEASERSIST"/>
</dbReference>
<dbReference type="Proteomes" id="UP000267081">
    <property type="component" value="Unassembled WGS sequence"/>
</dbReference>
<dbReference type="EMBL" id="RSEC01000066">
    <property type="protein sequence ID" value="RSD07254.1"/>
    <property type="molecule type" value="Genomic_DNA"/>
</dbReference>
<comment type="caution">
    <text evidence="3">The sequence shown here is derived from an EMBL/GenBank/DDBJ whole genome shotgun (WGS) entry which is preliminary data.</text>
</comment>
<gene>
    <name evidence="3" type="ORF">EIY87_46210</name>
</gene>
<dbReference type="SUPFAM" id="SSF48452">
    <property type="entry name" value="TPR-like"/>
    <property type="match status" value="1"/>
</dbReference>
<evidence type="ECO:0000256" key="1">
    <source>
        <dbReference type="PROSITE-ProRule" id="PRU00339"/>
    </source>
</evidence>
<reference evidence="3 4" key="1">
    <citation type="submission" date="2018-12" db="EMBL/GenBank/DDBJ databases">
        <title>Amycolatopsis eburnea sp. nov. actinomycete associate with arbuscular mycorrhiza fungal spore.</title>
        <authorList>
            <person name="Lumyong S."/>
            <person name="Chaiya L."/>
        </authorList>
    </citation>
    <scope>NUCLEOTIDE SEQUENCE [LARGE SCALE GENOMIC DNA]</scope>
    <source>
        <strain evidence="3 4">GLM-1</strain>
    </source>
</reference>
<dbReference type="AlphaFoldDB" id="A0A427SUI9"/>
<dbReference type="PANTHER" id="PTHR47691:SF3">
    <property type="entry name" value="HTH-TYPE TRANSCRIPTIONAL REGULATOR RV0890C-RELATED"/>
    <property type="match status" value="1"/>
</dbReference>
<name>A0A427SUI9_9PSEU</name>
<evidence type="ECO:0000313" key="4">
    <source>
        <dbReference type="Proteomes" id="UP000267081"/>
    </source>
</evidence>
<protein>
    <submittedName>
        <fullName evidence="3">Tetratricopeptide repeat protein</fullName>
    </submittedName>
</protein>
<dbReference type="Pfam" id="PF13424">
    <property type="entry name" value="TPR_12"/>
    <property type="match status" value="1"/>
</dbReference>
<proteinExistence type="predicted"/>
<dbReference type="Gene3D" id="1.10.10.10">
    <property type="entry name" value="Winged helix-like DNA-binding domain superfamily/Winged helix DNA-binding domain"/>
    <property type="match status" value="1"/>
</dbReference>
<dbReference type="InterPro" id="IPR041664">
    <property type="entry name" value="AAA_16"/>
</dbReference>
<feature type="repeat" description="TPR" evidence="1">
    <location>
        <begin position="522"/>
        <end position="555"/>
    </location>
</feature>
<feature type="domain" description="Orc1-like AAA ATPase" evidence="2">
    <location>
        <begin position="50"/>
        <end position="113"/>
    </location>
</feature>
<dbReference type="GO" id="GO:0043531">
    <property type="term" value="F:ADP binding"/>
    <property type="evidence" value="ECO:0007669"/>
    <property type="project" value="InterPro"/>
</dbReference>
<dbReference type="Gene3D" id="1.25.40.10">
    <property type="entry name" value="Tetratricopeptide repeat domain"/>
    <property type="match status" value="2"/>
</dbReference>
<dbReference type="PANTHER" id="PTHR47691">
    <property type="entry name" value="REGULATOR-RELATED"/>
    <property type="match status" value="1"/>
</dbReference>
<accession>A0A427SUI9</accession>
<dbReference type="SMART" id="SM00028">
    <property type="entry name" value="TPR"/>
    <property type="match status" value="5"/>
</dbReference>
<dbReference type="PROSITE" id="PS50005">
    <property type="entry name" value="TPR"/>
    <property type="match status" value="1"/>
</dbReference>
<dbReference type="Pfam" id="PF13191">
    <property type="entry name" value="AAA_16"/>
    <property type="match status" value="1"/>
</dbReference>
<dbReference type="InterPro" id="IPR011990">
    <property type="entry name" value="TPR-like_helical_dom_sf"/>
</dbReference>
<dbReference type="RefSeq" id="WP_125316454.1">
    <property type="nucleotide sequence ID" value="NZ_RSEC01000066.1"/>
</dbReference>
<dbReference type="SUPFAM" id="SSF52540">
    <property type="entry name" value="P-loop containing nucleoside triphosphate hydrolases"/>
    <property type="match status" value="1"/>
</dbReference>
<keyword evidence="4" id="KW-1185">Reference proteome</keyword>
<dbReference type="InterPro" id="IPR027417">
    <property type="entry name" value="P-loop_NTPase"/>
</dbReference>
<evidence type="ECO:0000259" key="2">
    <source>
        <dbReference type="Pfam" id="PF13191"/>
    </source>
</evidence>
<organism evidence="3 4">
    <name type="scientific">Amycolatopsis eburnea</name>
    <dbReference type="NCBI Taxonomy" id="2267691"/>
    <lineage>
        <taxon>Bacteria</taxon>
        <taxon>Bacillati</taxon>
        <taxon>Actinomycetota</taxon>
        <taxon>Actinomycetes</taxon>
        <taxon>Pseudonocardiales</taxon>
        <taxon>Pseudonocardiaceae</taxon>
        <taxon>Amycolatopsis</taxon>
    </lineage>
</organism>
<dbReference type="InterPro" id="IPR019734">
    <property type="entry name" value="TPR_rpt"/>
</dbReference>
<dbReference type="Gene3D" id="3.40.50.300">
    <property type="entry name" value="P-loop containing nucleotide triphosphate hydrolases"/>
    <property type="match status" value="1"/>
</dbReference>
<keyword evidence="1" id="KW-0802">TPR repeat</keyword>
<dbReference type="OrthoDB" id="3311584at2"/>
<evidence type="ECO:0000313" key="3">
    <source>
        <dbReference type="EMBL" id="RSD07254.1"/>
    </source>
</evidence>
<dbReference type="InterPro" id="IPR036388">
    <property type="entry name" value="WH-like_DNA-bd_sf"/>
</dbReference>
<sequence>MDPSRRAANRASHVVGSSVVQAGVVHGDVHFHGSHRELVPRQLPAAPAHFTGRERELRALTEALAARPQLDRPPVAILTGLGGVGKTALALHWLYHAGDRFPGGQLYARLSAHGPGEVLGDLLHGLGVPPSDVPPGASQRAALYRSLTAGRSIAVLLDDAASTDQVSALLPASPRSVVVVTSRHRLSGLVAHGGVTVFVDVLPPDGSVELLSRALGRDRVAAEPEPARAVAELCGGMPIALHVAAARLAVRPRWPLSRLADELADERRRLRTFVAEGGALAVEMCFDASYRGLPPDAARLYRLLGVYPGDDFGPGVAAALIGTSEAEAERFLAVLVDASMIADTAYDRYRCHDLVRLHARRLAEQHDPAPERQRAIRAAVSWYRDRAASAGRAATPLRPHHTRATTEFGTRAAALDWLEAELPNLITCLRTAHGLGWHELVCELYDALWGVFLYRGHYAEWIDAGSLAVDAATTSGDRGAEVRMLNQAAAVHLRVGEPEAGLEPYRRALAVARSAGDWAGEATALEGLGAVTHACGRLPEAVEHYRLALRLNEAHERHRGTALLLCYLGHALAGQDELDAAAEHFGRAARLAASIGDGHCQAQAIAGLGAVHAARGALAEAITELERGLRSLPASEAASLRVPVLEKLAEVLVSAGDHEGARRHWTEALAACTAMDDPRAERIRARLRSARRE</sequence>